<protein>
    <submittedName>
        <fullName evidence="2">Uncharacterized protein</fullName>
    </submittedName>
</protein>
<evidence type="ECO:0000256" key="1">
    <source>
        <dbReference type="SAM" id="Phobius"/>
    </source>
</evidence>
<sequence length="44" mass="5257">MIMNNVKLTRARPGWHLVFFPFQLVRLFVFPFLLHLTAPVWFGV</sequence>
<feature type="transmembrane region" description="Helical" evidence="1">
    <location>
        <begin position="20"/>
        <end position="42"/>
    </location>
</feature>
<proteinExistence type="predicted"/>
<reference evidence="2" key="1">
    <citation type="submission" date="2018-02" db="EMBL/GenBank/DDBJ databases">
        <title>Rhizophora mucronata_Transcriptome.</title>
        <authorList>
            <person name="Meera S.P."/>
            <person name="Sreeshan A."/>
            <person name="Augustine A."/>
        </authorList>
    </citation>
    <scope>NUCLEOTIDE SEQUENCE</scope>
    <source>
        <tissue evidence="2">Leaf</tissue>
    </source>
</reference>
<accession>A0A2P2PDR8</accession>
<evidence type="ECO:0000313" key="2">
    <source>
        <dbReference type="EMBL" id="MBX52880.1"/>
    </source>
</evidence>
<dbReference type="AlphaFoldDB" id="A0A2P2PDR8"/>
<keyword evidence="1" id="KW-1133">Transmembrane helix</keyword>
<dbReference type="EMBL" id="GGEC01072396">
    <property type="protein sequence ID" value="MBX52880.1"/>
    <property type="molecule type" value="Transcribed_RNA"/>
</dbReference>
<organism evidence="2">
    <name type="scientific">Rhizophora mucronata</name>
    <name type="common">Asiatic mangrove</name>
    <dbReference type="NCBI Taxonomy" id="61149"/>
    <lineage>
        <taxon>Eukaryota</taxon>
        <taxon>Viridiplantae</taxon>
        <taxon>Streptophyta</taxon>
        <taxon>Embryophyta</taxon>
        <taxon>Tracheophyta</taxon>
        <taxon>Spermatophyta</taxon>
        <taxon>Magnoliopsida</taxon>
        <taxon>eudicotyledons</taxon>
        <taxon>Gunneridae</taxon>
        <taxon>Pentapetalae</taxon>
        <taxon>rosids</taxon>
        <taxon>fabids</taxon>
        <taxon>Malpighiales</taxon>
        <taxon>Rhizophoraceae</taxon>
        <taxon>Rhizophora</taxon>
    </lineage>
</organism>
<keyword evidence="1" id="KW-0472">Membrane</keyword>
<keyword evidence="1" id="KW-0812">Transmembrane</keyword>
<name>A0A2P2PDR8_RHIMU</name>